<dbReference type="InterPro" id="IPR004100">
    <property type="entry name" value="ATPase_F1/V1/A1_a/bsu_N"/>
</dbReference>
<keyword evidence="2" id="KW-0813">Transport</keyword>
<comment type="caution">
    <text evidence="5">The sequence shown here is derived from an EMBL/GenBank/DDBJ whole genome shotgun (WGS) entry which is preliminary data.</text>
</comment>
<dbReference type="Pfam" id="PF02874">
    <property type="entry name" value="ATP-synt_ab_N"/>
    <property type="match status" value="1"/>
</dbReference>
<keyword evidence="3" id="KW-1278">Translocase</keyword>
<dbReference type="GO" id="GO:0046933">
    <property type="term" value="F:proton-transporting ATP synthase activity, rotational mechanism"/>
    <property type="evidence" value="ECO:0007669"/>
    <property type="project" value="InterPro"/>
</dbReference>
<dbReference type="EC" id="3.6.3.14" evidence="5"/>
<dbReference type="InterPro" id="IPR036121">
    <property type="entry name" value="ATPase_F1/V1/A1_a/bsu_N_sf"/>
</dbReference>
<keyword evidence="5" id="KW-0378">Hydrolase</keyword>
<dbReference type="InterPro" id="IPR005294">
    <property type="entry name" value="ATP_synth_F1_asu"/>
</dbReference>
<protein>
    <submittedName>
        <fullName evidence="5">F0F1 ATP synthase subunit alpha</fullName>
        <ecNumber evidence="5">3.6.3.14</ecNumber>
    </submittedName>
</protein>
<evidence type="ECO:0000313" key="5">
    <source>
        <dbReference type="EMBL" id="PIT90383.1"/>
    </source>
</evidence>
<proteinExistence type="inferred from homology"/>
<reference evidence="6" key="1">
    <citation type="submission" date="2017-09" db="EMBL/GenBank/DDBJ databases">
        <title>Depth-based differentiation of microbial function through sediment-hosted aquifers and enrichment of novel symbionts in the deep terrestrial subsurface.</title>
        <authorList>
            <person name="Probst A.J."/>
            <person name="Ladd B."/>
            <person name="Jarett J.K."/>
            <person name="Geller-Mcgrath D.E."/>
            <person name="Sieber C.M.K."/>
            <person name="Emerson J.B."/>
            <person name="Anantharaman K."/>
            <person name="Thomas B.C."/>
            <person name="Malmstrom R."/>
            <person name="Stieglmeier M."/>
            <person name="Klingl A."/>
            <person name="Woyke T."/>
            <person name="Ryan C.M."/>
            <person name="Banfield J.F."/>
        </authorList>
    </citation>
    <scope>NUCLEOTIDE SEQUENCE [LARGE SCALE GENOMIC DNA]</scope>
</reference>
<dbReference type="SUPFAM" id="SSF50615">
    <property type="entry name" value="N-terminal domain of alpha and beta subunits of F1 ATP synthase"/>
    <property type="match status" value="1"/>
</dbReference>
<dbReference type="InterPro" id="IPR023366">
    <property type="entry name" value="ATP_synth_asu-like_sf"/>
</dbReference>
<feature type="non-terminal residue" evidence="5">
    <location>
        <position position="88"/>
    </location>
</feature>
<dbReference type="GO" id="GO:0043531">
    <property type="term" value="F:ADP binding"/>
    <property type="evidence" value="ECO:0007669"/>
    <property type="project" value="TreeGrafter"/>
</dbReference>
<dbReference type="PANTHER" id="PTHR48082:SF2">
    <property type="entry name" value="ATP SYNTHASE SUBUNIT ALPHA, MITOCHONDRIAL"/>
    <property type="match status" value="1"/>
</dbReference>
<accession>A0A2M6WC55</accession>
<dbReference type="CDD" id="cd18116">
    <property type="entry name" value="ATP-synt_F1_alpha_N"/>
    <property type="match status" value="1"/>
</dbReference>
<feature type="domain" description="ATPase F1/V1/A1 complex alpha/beta subunit N-terminal" evidence="4">
    <location>
        <begin position="24"/>
        <end position="88"/>
    </location>
</feature>
<evidence type="ECO:0000256" key="3">
    <source>
        <dbReference type="ARBA" id="ARBA00022967"/>
    </source>
</evidence>
<comment type="similarity">
    <text evidence="1">Belongs to the ATPase alpha/beta chains family.</text>
</comment>
<dbReference type="Proteomes" id="UP000230543">
    <property type="component" value="Unassembled WGS sequence"/>
</dbReference>
<dbReference type="EMBL" id="PFBO01000090">
    <property type="protein sequence ID" value="PIT90383.1"/>
    <property type="molecule type" value="Genomic_DNA"/>
</dbReference>
<dbReference type="GO" id="GO:0005524">
    <property type="term" value="F:ATP binding"/>
    <property type="evidence" value="ECO:0007669"/>
    <property type="project" value="UniProtKB-KW"/>
</dbReference>
<dbReference type="AlphaFoldDB" id="A0A2M6WC55"/>
<evidence type="ECO:0000256" key="2">
    <source>
        <dbReference type="ARBA" id="ARBA00022448"/>
    </source>
</evidence>
<evidence type="ECO:0000313" key="6">
    <source>
        <dbReference type="Proteomes" id="UP000230543"/>
    </source>
</evidence>
<dbReference type="PANTHER" id="PTHR48082">
    <property type="entry name" value="ATP SYNTHASE SUBUNIT ALPHA, MITOCHONDRIAL"/>
    <property type="match status" value="1"/>
</dbReference>
<organism evidence="5 6">
    <name type="scientific">Candidatus Komeilibacteria bacterium CG10_big_fil_rev_8_21_14_0_10_41_13</name>
    <dbReference type="NCBI Taxonomy" id="1974476"/>
    <lineage>
        <taxon>Bacteria</taxon>
        <taxon>Candidatus Komeiliibacteriota</taxon>
    </lineage>
</organism>
<dbReference type="Gene3D" id="2.40.30.20">
    <property type="match status" value="1"/>
</dbReference>
<gene>
    <name evidence="5" type="ORF">COU22_02555</name>
</gene>
<name>A0A2M6WC55_9BACT</name>
<evidence type="ECO:0000256" key="1">
    <source>
        <dbReference type="ARBA" id="ARBA00008936"/>
    </source>
</evidence>
<sequence>MSNKDQIINQLKSQIENFKGKISVEKVGTVVEIGDGIARISGLSECMSQEMIQFEGGQLGVALNLEEDTVGAMILGDYLEIKAGDQVK</sequence>
<dbReference type="GO" id="GO:0045259">
    <property type="term" value="C:proton-transporting ATP synthase complex"/>
    <property type="evidence" value="ECO:0007669"/>
    <property type="project" value="InterPro"/>
</dbReference>
<dbReference type="GO" id="GO:0016787">
    <property type="term" value="F:hydrolase activity"/>
    <property type="evidence" value="ECO:0007669"/>
    <property type="project" value="UniProtKB-KW"/>
</dbReference>
<evidence type="ECO:0000259" key="4">
    <source>
        <dbReference type="Pfam" id="PF02874"/>
    </source>
</evidence>